<reference evidence="6 7" key="1">
    <citation type="submission" date="2013-08" db="EMBL/GenBank/DDBJ databases">
        <authorList>
            <person name="Huang J."/>
            <person name="Wang G."/>
        </authorList>
    </citation>
    <scope>NUCLEOTIDE SEQUENCE [LARGE SCALE GENOMIC DNA]</scope>
    <source>
        <strain evidence="6 7">BH030004</strain>
    </source>
</reference>
<keyword evidence="3" id="KW-0274">FAD</keyword>
<evidence type="ECO:0000313" key="7">
    <source>
        <dbReference type="Proteomes" id="UP000030403"/>
    </source>
</evidence>
<organism evidence="6 7">
    <name type="scientific">Pontibacillus marinus BH030004 = DSM 16465</name>
    <dbReference type="NCBI Taxonomy" id="1385511"/>
    <lineage>
        <taxon>Bacteria</taxon>
        <taxon>Bacillati</taxon>
        <taxon>Bacillota</taxon>
        <taxon>Bacilli</taxon>
        <taxon>Bacillales</taxon>
        <taxon>Bacillaceae</taxon>
        <taxon>Pontibacillus</taxon>
    </lineage>
</organism>
<keyword evidence="2" id="KW-0285">Flavoprotein</keyword>
<keyword evidence="7" id="KW-1185">Reference proteome</keyword>
<feature type="domain" description="Glucose-methanol-choline oxidoreductase C-terminal" evidence="5">
    <location>
        <begin position="428"/>
        <end position="552"/>
    </location>
</feature>
<dbReference type="InterPro" id="IPR036188">
    <property type="entry name" value="FAD/NAD-bd_sf"/>
</dbReference>
<dbReference type="eggNOG" id="COG2303">
    <property type="taxonomic scope" value="Bacteria"/>
</dbReference>
<dbReference type="STRING" id="1385511.GCA_000425225_03366"/>
<dbReference type="Proteomes" id="UP000030403">
    <property type="component" value="Unassembled WGS sequence"/>
</dbReference>
<name>A0A0A5G1I9_9BACI</name>
<dbReference type="SUPFAM" id="SSF51905">
    <property type="entry name" value="FAD/NAD(P)-binding domain"/>
    <property type="match status" value="1"/>
</dbReference>
<keyword evidence="4" id="KW-0560">Oxidoreductase</keyword>
<evidence type="ECO:0000313" key="6">
    <source>
        <dbReference type="EMBL" id="KGX86961.1"/>
    </source>
</evidence>
<protein>
    <submittedName>
        <fullName evidence="6">GMC family oxidoreductase</fullName>
    </submittedName>
</protein>
<dbReference type="SUPFAM" id="SSF54373">
    <property type="entry name" value="FAD-linked reductases, C-terminal domain"/>
    <property type="match status" value="1"/>
</dbReference>
<dbReference type="RefSeq" id="WP_027446969.1">
    <property type="nucleotide sequence ID" value="NZ_AULJ01000044.1"/>
</dbReference>
<dbReference type="OrthoDB" id="9787779at2"/>
<dbReference type="AlphaFoldDB" id="A0A0A5G1I9"/>
<dbReference type="Pfam" id="PF05199">
    <property type="entry name" value="GMC_oxred_C"/>
    <property type="match status" value="1"/>
</dbReference>
<dbReference type="GO" id="GO:0016614">
    <property type="term" value="F:oxidoreductase activity, acting on CH-OH group of donors"/>
    <property type="evidence" value="ECO:0007669"/>
    <property type="project" value="InterPro"/>
</dbReference>
<comment type="similarity">
    <text evidence="1">Belongs to the GMC oxidoreductase family.</text>
</comment>
<gene>
    <name evidence="6" type="ORF">N783_10645</name>
</gene>
<evidence type="ECO:0000256" key="2">
    <source>
        <dbReference type="ARBA" id="ARBA00022630"/>
    </source>
</evidence>
<accession>A0A0A5G1I9</accession>
<evidence type="ECO:0000256" key="3">
    <source>
        <dbReference type="ARBA" id="ARBA00022827"/>
    </source>
</evidence>
<evidence type="ECO:0000259" key="5">
    <source>
        <dbReference type="Pfam" id="PF05199"/>
    </source>
</evidence>
<sequence>MPKTLPKVDVVTVGVGWTGGILAAELARDGMKVVGLERGKERTTADYLHGHDELRYALRYKLMQDVSKETITFRNNRGQRALPMRQLGSFLLGENLGGAGVHWNGQTYRFFPYDFEIKSLTEKKYGKEKIKKDYLVQDWGITYNEMEPYYDQFEKACGISGEENPMAGKRSNPYPTPPMKSTPILEKFKKATKQLGYQPYQIPSANLSEPYMNQYDQQINACQYCAFCERFGCEYGAKSDPVVTVIPAAKKTGNYEIRYHSNVTEVLYDGEKVTGVKYVDIYSGEEYIQPAEVVALTSYVMNNVKFLLMSNIGEPYNPNTGRGVVGRSYCYQILPGATGFYDEEQFNSFMGAGALGTSINDFYGDNFDHSDLDFIHGGVISITQTGKRPIANNPTPPDTPRWGKEFKRNSIKYYTRTLSVGSQGASLPHRENYLDLDPTYKDAYGLPLLRMTYNFTDQDKKLHRYITKKTAEISERMGASKTVPHPELKDYSIVPYQTTHNTGGAIMGEDPNTSVVNSYLQHWDADNLFVVGASAFPHNGGVNPTDTVGALAYRAAEGIKMYRKNGELLV</sequence>
<evidence type="ECO:0000256" key="1">
    <source>
        <dbReference type="ARBA" id="ARBA00010790"/>
    </source>
</evidence>
<comment type="caution">
    <text evidence="6">The sequence shown here is derived from an EMBL/GenBank/DDBJ whole genome shotgun (WGS) entry which is preliminary data.</text>
</comment>
<evidence type="ECO:0000256" key="4">
    <source>
        <dbReference type="ARBA" id="ARBA00023002"/>
    </source>
</evidence>
<proteinExistence type="inferred from homology"/>
<dbReference type="InterPro" id="IPR007867">
    <property type="entry name" value="GMC_OxRtase_C"/>
</dbReference>
<dbReference type="Gene3D" id="3.50.50.60">
    <property type="entry name" value="FAD/NAD(P)-binding domain"/>
    <property type="match status" value="2"/>
</dbReference>
<dbReference type="EMBL" id="AVPF01000027">
    <property type="protein sequence ID" value="KGX86961.1"/>
    <property type="molecule type" value="Genomic_DNA"/>
</dbReference>
<dbReference type="PANTHER" id="PTHR46056">
    <property type="entry name" value="LONG-CHAIN-ALCOHOL OXIDASE"/>
    <property type="match status" value="1"/>
</dbReference>
<dbReference type="PANTHER" id="PTHR46056:SF12">
    <property type="entry name" value="LONG-CHAIN-ALCOHOL OXIDASE"/>
    <property type="match status" value="1"/>
</dbReference>